<evidence type="ECO:0000256" key="12">
    <source>
        <dbReference type="ARBA" id="ARBA00023288"/>
    </source>
</evidence>
<evidence type="ECO:0000313" key="16">
    <source>
        <dbReference type="EMBL" id="CAI5758416.1"/>
    </source>
</evidence>
<evidence type="ECO:0000256" key="9">
    <source>
        <dbReference type="ARBA" id="ARBA00023026"/>
    </source>
</evidence>
<dbReference type="InterPro" id="IPR031573">
    <property type="entry name" value="Cell_wall_rpt"/>
</dbReference>
<protein>
    <recommendedName>
        <fullName evidence="15">Hyphally-regulated cell wall protein N-terminal domain-containing protein</fullName>
    </recommendedName>
</protein>
<dbReference type="AlphaFoldDB" id="A0A9W4TWF9"/>
<feature type="domain" description="Hyphally-regulated cell wall protein N-terminal" evidence="15">
    <location>
        <begin position="10"/>
        <end position="336"/>
    </location>
</feature>
<keyword evidence="17" id="KW-1185">Reference proteome</keyword>
<dbReference type="Pfam" id="PF13928">
    <property type="entry name" value="Flocculin_t3"/>
    <property type="match status" value="1"/>
</dbReference>
<feature type="region of interest" description="Disordered" evidence="13">
    <location>
        <begin position="517"/>
        <end position="542"/>
    </location>
</feature>
<dbReference type="GO" id="GO:0009277">
    <property type="term" value="C:fungal-type cell wall"/>
    <property type="evidence" value="ECO:0007669"/>
    <property type="project" value="UniProtKB-ARBA"/>
</dbReference>
<keyword evidence="12" id="KW-0449">Lipoprotein</keyword>
<dbReference type="EMBL" id="CANTUO010000003">
    <property type="protein sequence ID" value="CAI5758416.1"/>
    <property type="molecule type" value="Genomic_DNA"/>
</dbReference>
<evidence type="ECO:0000256" key="10">
    <source>
        <dbReference type="ARBA" id="ARBA00023136"/>
    </source>
</evidence>
<dbReference type="OrthoDB" id="4022214at2759"/>
<evidence type="ECO:0000259" key="15">
    <source>
        <dbReference type="Pfam" id="PF11765"/>
    </source>
</evidence>
<keyword evidence="9" id="KW-0843">Virulence</keyword>
<feature type="compositionally biased region" description="Polar residues" evidence="13">
    <location>
        <begin position="628"/>
        <end position="641"/>
    </location>
</feature>
<evidence type="ECO:0000256" key="2">
    <source>
        <dbReference type="ARBA" id="ARBA00004191"/>
    </source>
</evidence>
<dbReference type="Pfam" id="PF11765">
    <property type="entry name" value="Hyphal_reg_CWP"/>
    <property type="match status" value="1"/>
</dbReference>
<proteinExistence type="inferred from homology"/>
<evidence type="ECO:0000313" key="17">
    <source>
        <dbReference type="Proteomes" id="UP001152885"/>
    </source>
</evidence>
<feature type="compositionally biased region" description="Basic residues" evidence="13">
    <location>
        <begin position="727"/>
        <end position="737"/>
    </location>
</feature>
<dbReference type="InterPro" id="IPR021031">
    <property type="entry name" value="Hyphal-reg_cell_wall_N"/>
</dbReference>
<evidence type="ECO:0000256" key="4">
    <source>
        <dbReference type="ARBA" id="ARBA00009873"/>
    </source>
</evidence>
<accession>A0A9W4TWF9</accession>
<feature type="compositionally biased region" description="Low complexity" evidence="13">
    <location>
        <begin position="698"/>
        <end position="712"/>
    </location>
</feature>
<evidence type="ECO:0000256" key="6">
    <source>
        <dbReference type="ARBA" id="ARBA00022525"/>
    </source>
</evidence>
<sequence>MLARFAYSAWLFILAANALTVSTDKTSTRPINLSIGDIKIDSGAKWSILNNALSVFVGDLEVQKDAGFYISSTSSIIALTVTLFGVINSITNDGIISFNSQPSLSSSTYDLIGASFTNNGEMYLAASGILPNIMGITSISWHNNGLLVFSQNQRNEGFVELGSIFGEIHNDGQICFMNHVYRQKSKISGTGCITADSDSTIYIANAGLPVSSGQAFYLKDKDSSIIVEALSTPQTFNVYGFGDGNKVGLTVPLVSLLSNSWSYDDSTGILQLKGLGSLKQNFKIGTGYDKSKFKVVTDSGAGLPSTLFGSLQYNGPVPNPGQPSECQECKPVPSIPDEPSSSSALPSSSSASSSAPSSSAQSSSESSISPPSSSLTSSSTQQSSDSNSAAPSSSSATQPSSESSSSAQSSSVGEPSTTTTAVTSEFTSTWTTTNSDGSVETDPGIVSESGSYFTTLTTFPQSTNDLTTEFTSTWTTTNSDEFTSSWTTTNSDGSVATESGIVSESGSYFTTLTTFPQSTNDSTTESTSTWTTTNSDGSVKTGSGIVSESGPYLTTLTTFPHSKSSGIWSNATTPGPINTVTEDQTTIITITSCEENKCHETTVPGTLSHVTTTVNSVETVYTTYCPISSEETGKTNDNTVTKPAKPTGSKPTAAKPTGAKPTESNTNAGSIPQSTTPATTAEESKAPGQSTVSPKPTGSNNASGSPPASSGAVTQESGSTNPTKGTQHQKFHKLLQR</sequence>
<name>A0A9W4TWF9_9ASCO</name>
<evidence type="ECO:0000256" key="14">
    <source>
        <dbReference type="SAM" id="SignalP"/>
    </source>
</evidence>
<evidence type="ECO:0000256" key="11">
    <source>
        <dbReference type="ARBA" id="ARBA00023180"/>
    </source>
</evidence>
<evidence type="ECO:0000256" key="5">
    <source>
        <dbReference type="ARBA" id="ARBA00022512"/>
    </source>
</evidence>
<keyword evidence="10" id="KW-0472">Membrane</keyword>
<feature type="compositionally biased region" description="Low complexity" evidence="13">
    <location>
        <begin position="518"/>
        <end position="538"/>
    </location>
</feature>
<evidence type="ECO:0000256" key="13">
    <source>
        <dbReference type="SAM" id="MobiDB-lite"/>
    </source>
</evidence>
<gene>
    <name evidence="16" type="ORF">CANVERA_P2929</name>
</gene>
<feature type="signal peptide" evidence="14">
    <location>
        <begin position="1"/>
        <end position="20"/>
    </location>
</feature>
<evidence type="ECO:0000256" key="8">
    <source>
        <dbReference type="ARBA" id="ARBA00022729"/>
    </source>
</evidence>
<comment type="function">
    <text evidence="1">GPI-anchored cell wall protein involved in cell wall organization, hyphal growth, as well as in host-fungal interaction and virulence.</text>
</comment>
<feature type="region of interest" description="Disordered" evidence="13">
    <location>
        <begin position="313"/>
        <end position="444"/>
    </location>
</feature>
<keyword evidence="6" id="KW-0964">Secreted</keyword>
<feature type="chain" id="PRO_5040730781" description="Hyphally-regulated cell wall protein N-terminal domain-containing protein" evidence="14">
    <location>
        <begin position="21"/>
        <end position="737"/>
    </location>
</feature>
<dbReference type="GO" id="GO:0009986">
    <property type="term" value="C:cell surface"/>
    <property type="evidence" value="ECO:0007669"/>
    <property type="project" value="UniProtKB-ARBA"/>
</dbReference>
<feature type="compositionally biased region" description="Low complexity" evidence="13">
    <location>
        <begin position="337"/>
        <end position="438"/>
    </location>
</feature>
<dbReference type="Proteomes" id="UP001152885">
    <property type="component" value="Unassembled WGS sequence"/>
</dbReference>
<dbReference type="GO" id="GO:0098552">
    <property type="term" value="C:side of membrane"/>
    <property type="evidence" value="ECO:0007669"/>
    <property type="project" value="UniProtKB-KW"/>
</dbReference>
<keyword evidence="8 14" id="KW-0732">Signal</keyword>
<feature type="compositionally biased region" description="Polar residues" evidence="13">
    <location>
        <begin position="662"/>
        <end position="697"/>
    </location>
</feature>
<keyword evidence="5" id="KW-0134">Cell wall</keyword>
<comment type="similarity">
    <text evidence="4">Belongs to the HYR1/IFF family.</text>
</comment>
<evidence type="ECO:0000256" key="7">
    <source>
        <dbReference type="ARBA" id="ARBA00022622"/>
    </source>
</evidence>
<feature type="compositionally biased region" description="Polar residues" evidence="13">
    <location>
        <begin position="713"/>
        <end position="726"/>
    </location>
</feature>
<reference evidence="16" key="1">
    <citation type="submission" date="2022-12" db="EMBL/GenBank/DDBJ databases">
        <authorList>
            <person name="Brejova B."/>
        </authorList>
    </citation>
    <scope>NUCLEOTIDE SEQUENCE</scope>
</reference>
<comment type="caution">
    <text evidence="16">The sequence shown here is derived from an EMBL/GenBank/DDBJ whole genome shotgun (WGS) entry which is preliminary data.</text>
</comment>
<evidence type="ECO:0000256" key="1">
    <source>
        <dbReference type="ARBA" id="ARBA00003560"/>
    </source>
</evidence>
<dbReference type="Pfam" id="PF15789">
    <property type="entry name" value="Hyr1"/>
    <property type="match status" value="4"/>
</dbReference>
<keyword evidence="11" id="KW-0325">Glycoprotein</keyword>
<keyword evidence="7" id="KW-0336">GPI-anchor</keyword>
<comment type="subcellular location">
    <subcellularLocation>
        <location evidence="3">Membrane</location>
        <topology evidence="3">Lipid-anchor</topology>
        <topology evidence="3">GPI-anchor</topology>
    </subcellularLocation>
    <subcellularLocation>
        <location evidence="2">Secreted</location>
        <location evidence="2">Cell wall</location>
    </subcellularLocation>
</comment>
<feature type="region of interest" description="Disordered" evidence="13">
    <location>
        <begin position="628"/>
        <end position="737"/>
    </location>
</feature>
<organism evidence="16 17">
    <name type="scientific">Candida verbasci</name>
    <dbReference type="NCBI Taxonomy" id="1227364"/>
    <lineage>
        <taxon>Eukaryota</taxon>
        <taxon>Fungi</taxon>
        <taxon>Dikarya</taxon>
        <taxon>Ascomycota</taxon>
        <taxon>Saccharomycotina</taxon>
        <taxon>Pichiomycetes</taxon>
        <taxon>Debaryomycetaceae</taxon>
        <taxon>Candida/Lodderomyces clade</taxon>
        <taxon>Candida</taxon>
    </lineage>
</organism>
<dbReference type="InterPro" id="IPR025928">
    <property type="entry name" value="Flocculin_t3_rpt"/>
</dbReference>
<evidence type="ECO:0000256" key="3">
    <source>
        <dbReference type="ARBA" id="ARBA00004589"/>
    </source>
</evidence>